<dbReference type="Proteomes" id="UP001610446">
    <property type="component" value="Unassembled WGS sequence"/>
</dbReference>
<feature type="domain" description="Ubiquitin-like" evidence="1">
    <location>
        <begin position="1"/>
        <end position="71"/>
    </location>
</feature>
<reference evidence="2 3" key="1">
    <citation type="submission" date="2024-07" db="EMBL/GenBank/DDBJ databases">
        <title>Section-level genome sequencing and comparative genomics of Aspergillus sections Usti and Cavernicolus.</title>
        <authorList>
            <consortium name="Lawrence Berkeley National Laboratory"/>
            <person name="Nybo J.L."/>
            <person name="Vesth T.C."/>
            <person name="Theobald S."/>
            <person name="Frisvad J.C."/>
            <person name="Larsen T.O."/>
            <person name="Kjaerboelling I."/>
            <person name="Rothschild-Mancinelli K."/>
            <person name="Lyhne E.K."/>
            <person name="Kogle M.E."/>
            <person name="Barry K."/>
            <person name="Clum A."/>
            <person name="Na H."/>
            <person name="Ledsgaard L."/>
            <person name="Lin J."/>
            <person name="Lipzen A."/>
            <person name="Kuo A."/>
            <person name="Riley R."/>
            <person name="Mondo S."/>
            <person name="Labutti K."/>
            <person name="Haridas S."/>
            <person name="Pangalinan J."/>
            <person name="Salamov A.A."/>
            <person name="Simmons B.A."/>
            <person name="Magnuson J.K."/>
            <person name="Chen J."/>
            <person name="Drula E."/>
            <person name="Henrissat B."/>
            <person name="Wiebenga A."/>
            <person name="Lubbers R.J."/>
            <person name="Gomes A.C."/>
            <person name="Makela M.R."/>
            <person name="Stajich J."/>
            <person name="Grigoriev I.V."/>
            <person name="Mortensen U.H."/>
            <person name="De Vries R.P."/>
            <person name="Baker S.E."/>
            <person name="Andersen M.R."/>
        </authorList>
    </citation>
    <scope>NUCLEOTIDE SEQUENCE [LARGE SCALE GENOMIC DNA]</scope>
    <source>
        <strain evidence="2 3">CBS 123904</strain>
    </source>
</reference>
<feature type="domain" description="Ubiquitin-like" evidence="1">
    <location>
        <begin position="98"/>
        <end position="167"/>
    </location>
</feature>
<dbReference type="PANTHER" id="PTHR10621:SF0">
    <property type="entry name" value="UV EXCISION REPAIR PROTEIN RAD23"/>
    <property type="match status" value="1"/>
</dbReference>
<dbReference type="PANTHER" id="PTHR10621">
    <property type="entry name" value="UV EXCISION REPAIR PROTEIN RAD23"/>
    <property type="match status" value="1"/>
</dbReference>
<sequence>MNITIKTQDGNRIEHFALRSSTTIQDIKQRLWEFTNRPPYEQCIIYRGHILDNDWDMNVAGITDGATIQLMFHNGSIPSEGHRPPTAKDANKHVPNSIVVHIEEQEGKHLGQYRTTEMNLIYHLKKQIERDKCIPFTHQKLFLGDLELQNGRKFKHYQIDSEAKITLKQEKPERKEPSYERGEATIFVRTLTGYVKSGTVWLLGNLRGADEQLLRKPISIPEISIERLTVDTMKQIIEINRLLGSGV</sequence>
<evidence type="ECO:0000313" key="3">
    <source>
        <dbReference type="Proteomes" id="UP001610446"/>
    </source>
</evidence>
<keyword evidence="3" id="KW-1185">Reference proteome</keyword>
<evidence type="ECO:0000313" key="2">
    <source>
        <dbReference type="EMBL" id="KAL2837309.1"/>
    </source>
</evidence>
<dbReference type="Gene3D" id="3.10.20.90">
    <property type="entry name" value="Phosphatidylinositol 3-kinase Catalytic Subunit, Chain A, domain 1"/>
    <property type="match status" value="2"/>
</dbReference>
<dbReference type="SUPFAM" id="SSF54236">
    <property type="entry name" value="Ubiquitin-like"/>
    <property type="match status" value="2"/>
</dbReference>
<dbReference type="InterPro" id="IPR000626">
    <property type="entry name" value="Ubiquitin-like_dom"/>
</dbReference>
<dbReference type="EMBL" id="JBFXLU010000163">
    <property type="protein sequence ID" value="KAL2837309.1"/>
    <property type="molecule type" value="Genomic_DNA"/>
</dbReference>
<dbReference type="InterPro" id="IPR029071">
    <property type="entry name" value="Ubiquitin-like_domsf"/>
</dbReference>
<comment type="caution">
    <text evidence="2">The sequence shown here is derived from an EMBL/GenBank/DDBJ whole genome shotgun (WGS) entry which is preliminary data.</text>
</comment>
<dbReference type="SMART" id="SM00213">
    <property type="entry name" value="UBQ"/>
    <property type="match status" value="2"/>
</dbReference>
<accession>A0ABR4JB71</accession>
<dbReference type="Pfam" id="PF00240">
    <property type="entry name" value="ubiquitin"/>
    <property type="match status" value="2"/>
</dbReference>
<dbReference type="PROSITE" id="PS50053">
    <property type="entry name" value="UBIQUITIN_2"/>
    <property type="match status" value="2"/>
</dbReference>
<protein>
    <recommendedName>
        <fullName evidence="1">Ubiquitin-like domain-containing protein</fullName>
    </recommendedName>
</protein>
<name>A0ABR4JB71_9EURO</name>
<evidence type="ECO:0000259" key="1">
    <source>
        <dbReference type="PROSITE" id="PS50053"/>
    </source>
</evidence>
<proteinExistence type="predicted"/>
<organism evidence="2 3">
    <name type="scientific">Aspergillus pseudoustus</name>
    <dbReference type="NCBI Taxonomy" id="1810923"/>
    <lineage>
        <taxon>Eukaryota</taxon>
        <taxon>Fungi</taxon>
        <taxon>Dikarya</taxon>
        <taxon>Ascomycota</taxon>
        <taxon>Pezizomycotina</taxon>
        <taxon>Eurotiomycetes</taxon>
        <taxon>Eurotiomycetidae</taxon>
        <taxon>Eurotiales</taxon>
        <taxon>Aspergillaceae</taxon>
        <taxon>Aspergillus</taxon>
        <taxon>Aspergillus subgen. Nidulantes</taxon>
    </lineage>
</organism>
<gene>
    <name evidence="2" type="ORF">BJY01DRAFT_251546</name>
</gene>
<dbReference type="CDD" id="cd17039">
    <property type="entry name" value="Ubl_ubiquitin_like"/>
    <property type="match status" value="2"/>
</dbReference>